<dbReference type="OrthoDB" id="10029846at2759"/>
<dbReference type="GO" id="GO:0008270">
    <property type="term" value="F:zinc ion binding"/>
    <property type="evidence" value="ECO:0007669"/>
    <property type="project" value="UniProtKB-KW"/>
</dbReference>
<dbReference type="PANTHER" id="PTHR47160:SF10">
    <property type="entry name" value="MULE TRANSPOSASE DOMAIN-CONTAINING PROTEIN"/>
    <property type="match status" value="1"/>
</dbReference>
<comment type="caution">
    <text evidence="6">The sequence shown here is derived from an EMBL/GenBank/DDBJ whole genome shotgun (WGS) entry which is preliminary data.</text>
</comment>
<dbReference type="EMBL" id="CAJNOO010001201">
    <property type="protein sequence ID" value="CAF1114027.1"/>
    <property type="molecule type" value="Genomic_DNA"/>
</dbReference>
<reference evidence="6" key="1">
    <citation type="submission" date="2021-02" db="EMBL/GenBank/DDBJ databases">
        <authorList>
            <person name="Nowell W R."/>
        </authorList>
    </citation>
    <scope>NUCLEOTIDE SEQUENCE</scope>
</reference>
<evidence type="ECO:0000256" key="1">
    <source>
        <dbReference type="ARBA" id="ARBA00022723"/>
    </source>
</evidence>
<keyword evidence="1" id="KW-0479">Metal-binding</keyword>
<dbReference type="AlphaFoldDB" id="A0A814Q1J8"/>
<feature type="domain" description="FLYWCH-type" evidence="4">
    <location>
        <begin position="7"/>
        <end position="55"/>
    </location>
</feature>
<evidence type="ECO:0008006" key="8">
    <source>
        <dbReference type="Google" id="ProtNLM"/>
    </source>
</evidence>
<evidence type="ECO:0000313" key="7">
    <source>
        <dbReference type="Proteomes" id="UP000663882"/>
    </source>
</evidence>
<evidence type="ECO:0000256" key="2">
    <source>
        <dbReference type="ARBA" id="ARBA00022771"/>
    </source>
</evidence>
<proteinExistence type="predicted"/>
<feature type="domain" description="MULE transposase" evidence="5">
    <location>
        <begin position="159"/>
        <end position="250"/>
    </location>
</feature>
<dbReference type="PANTHER" id="PTHR47160">
    <property type="entry name" value="PUTATIVE-RELATED"/>
    <property type="match status" value="1"/>
</dbReference>
<evidence type="ECO:0000313" key="6">
    <source>
        <dbReference type="EMBL" id="CAF1114027.1"/>
    </source>
</evidence>
<name>A0A814Q1J8_9BILA</name>
<protein>
    <recommendedName>
        <fullName evidence="8">MULE transposase domain-containing protein</fullName>
    </recommendedName>
</protein>
<organism evidence="6 7">
    <name type="scientific">Rotaria sordida</name>
    <dbReference type="NCBI Taxonomy" id="392033"/>
    <lineage>
        <taxon>Eukaryota</taxon>
        <taxon>Metazoa</taxon>
        <taxon>Spiralia</taxon>
        <taxon>Gnathifera</taxon>
        <taxon>Rotifera</taxon>
        <taxon>Eurotatoria</taxon>
        <taxon>Bdelloidea</taxon>
        <taxon>Philodinida</taxon>
        <taxon>Philodinidae</taxon>
        <taxon>Rotaria</taxon>
    </lineage>
</organism>
<dbReference type="InterPro" id="IPR018289">
    <property type="entry name" value="MULE_transposase_dom"/>
</dbReference>
<dbReference type="InterPro" id="IPR007588">
    <property type="entry name" value="Znf_FLYWCH"/>
</dbReference>
<dbReference type="Gene3D" id="2.20.25.240">
    <property type="match status" value="1"/>
</dbReference>
<dbReference type="Pfam" id="PF04500">
    <property type="entry name" value="FLYWCH"/>
    <property type="match status" value="1"/>
</dbReference>
<keyword evidence="3" id="KW-0862">Zinc</keyword>
<dbReference type="Proteomes" id="UP000663882">
    <property type="component" value="Unassembled WGS sequence"/>
</dbReference>
<accession>A0A814Q1J8</accession>
<sequence length="415" mass="48608">MSTSVEFITTTKGRPLMILDGFSYIQDRRTDTKTYWRCENHKTFNCYFRIHTYIADRAKNTQETTDTVLIQCISKLPGSTRIRLPPLDHVKRTILRHREKIDLPQVPNDVDFPTIPGVLQLTKRNDTFLRIDTGSGPDRILIFSSSEQLEILQTSTNFLMDGTFEIVPEIFYQLYVIHAVHREHVMPVAFCLLRRKTMTTYQEMINKILEFAPAWNPQNIMLDFEKAVLNVLSNSFPHVSLSGCYFHLRQSIHRQLQTQGLQKQYEENVDFAHGIHKIAALAFIHSDNIINAFTDLSVHLDDTFQIMLDYFEDNYIGRFRANGSRTRPLFPIEYWNVYERTKNQQMRTNNSAEAWNRRIKEDSNIHTKIVRANAGEPVNKKKKYQYLDQRLFNLVSNPHQNIIDQINAITHNIIL</sequence>
<evidence type="ECO:0000259" key="5">
    <source>
        <dbReference type="Pfam" id="PF10551"/>
    </source>
</evidence>
<evidence type="ECO:0000259" key="4">
    <source>
        <dbReference type="Pfam" id="PF04500"/>
    </source>
</evidence>
<evidence type="ECO:0000256" key="3">
    <source>
        <dbReference type="ARBA" id="ARBA00022833"/>
    </source>
</evidence>
<dbReference type="Pfam" id="PF10551">
    <property type="entry name" value="MULE"/>
    <property type="match status" value="1"/>
</dbReference>
<keyword evidence="2" id="KW-0863">Zinc-finger</keyword>
<gene>
    <name evidence="6" type="ORF">RFH988_LOCUS19989</name>
</gene>